<dbReference type="Pfam" id="PF04727">
    <property type="entry name" value="ELMO_CED12"/>
    <property type="match status" value="1"/>
</dbReference>
<dbReference type="PROSITE" id="PS51335">
    <property type="entry name" value="ELMO"/>
    <property type="match status" value="1"/>
</dbReference>
<dbReference type="Proteomes" id="UP000737018">
    <property type="component" value="Unassembled WGS sequence"/>
</dbReference>
<evidence type="ECO:0000313" key="4">
    <source>
        <dbReference type="Proteomes" id="UP000737018"/>
    </source>
</evidence>
<feature type="region of interest" description="Disordered" evidence="1">
    <location>
        <begin position="1"/>
        <end position="29"/>
    </location>
</feature>
<gene>
    <name evidence="3" type="ORF">CMV_019334</name>
</gene>
<sequence length="486" mass="56165">MTNSDADHHALRARGWATKKGQGDTNHNKNKIPRELRLCLVYRKLAGFQRNSTKGDGQHNTKLNPSLTACFTSGPTTFSKWIPPHHHRHQVSLDTITGKKKGCVFLAAGVKESQSWFWFGPLMRLRRRRQCFRSCSSLHRVDEDEIYWRQKKCDEELEWSHSSTHVISQFTQCFANAMVGPRSWVGALFNRSSNKRNEKFSDYPLSPLQAQRLQRLQERIQVPFDETRPDHQEALRALWHAAFPNIALNGLISEQWKEMGWQGPNPSTDFRGCGFISLENLLFFSRTYPASFHRLLFKQEGTRADWEYPFAVAGINVTFMLIRMLDLSSVKPRCLPGINFAKLLGEDEEAFDVLYCIAFEMMDAQWLAMHASYMEFNEVLQVTRTQLERELSLEDIYRIQDLPAYNLLYHTLQPLNKLQKTPINTRPSFSRSAPFTDSAFRWSSEVSLRCIRSSGSSGNGFVHFPSSDLCPHVRFGLMYKWAFAHP</sequence>
<dbReference type="EMBL" id="JRKL02003377">
    <property type="protein sequence ID" value="KAF3955450.1"/>
    <property type="molecule type" value="Genomic_DNA"/>
</dbReference>
<accession>A0A8J4VGS9</accession>
<evidence type="ECO:0000259" key="2">
    <source>
        <dbReference type="PROSITE" id="PS51335"/>
    </source>
</evidence>
<proteinExistence type="predicted"/>
<name>A0A8J4VGS9_9ROSI</name>
<reference evidence="3" key="1">
    <citation type="submission" date="2020-03" db="EMBL/GenBank/DDBJ databases">
        <title>Castanea mollissima Vanexum genome sequencing.</title>
        <authorList>
            <person name="Staton M."/>
        </authorList>
    </citation>
    <scope>NUCLEOTIDE SEQUENCE</scope>
    <source>
        <tissue evidence="3">Leaf</tissue>
    </source>
</reference>
<dbReference type="InterPro" id="IPR006816">
    <property type="entry name" value="ELMO_dom"/>
</dbReference>
<feature type="compositionally biased region" description="Basic and acidic residues" evidence="1">
    <location>
        <begin position="1"/>
        <end position="10"/>
    </location>
</feature>
<dbReference type="AlphaFoldDB" id="A0A8J4VGS9"/>
<dbReference type="OrthoDB" id="67155at2759"/>
<comment type="caution">
    <text evidence="3">The sequence shown here is derived from an EMBL/GenBank/DDBJ whole genome shotgun (WGS) entry which is preliminary data.</text>
</comment>
<organism evidence="3 4">
    <name type="scientific">Castanea mollissima</name>
    <name type="common">Chinese chestnut</name>
    <dbReference type="NCBI Taxonomy" id="60419"/>
    <lineage>
        <taxon>Eukaryota</taxon>
        <taxon>Viridiplantae</taxon>
        <taxon>Streptophyta</taxon>
        <taxon>Embryophyta</taxon>
        <taxon>Tracheophyta</taxon>
        <taxon>Spermatophyta</taxon>
        <taxon>Magnoliopsida</taxon>
        <taxon>eudicotyledons</taxon>
        <taxon>Gunneridae</taxon>
        <taxon>Pentapetalae</taxon>
        <taxon>rosids</taxon>
        <taxon>fabids</taxon>
        <taxon>Fagales</taxon>
        <taxon>Fagaceae</taxon>
        <taxon>Castanea</taxon>
    </lineage>
</organism>
<protein>
    <recommendedName>
        <fullName evidence="2">ELMO domain-containing protein</fullName>
    </recommendedName>
</protein>
<dbReference type="InterPro" id="IPR050868">
    <property type="entry name" value="ELMO_domain-containing"/>
</dbReference>
<dbReference type="PANTHER" id="PTHR12771">
    <property type="entry name" value="ENGULFMENT AND CELL MOTILITY"/>
    <property type="match status" value="1"/>
</dbReference>
<dbReference type="PANTHER" id="PTHR12771:SF3">
    <property type="entry name" value="ELMO_CED-12 FAMILY PROTEIN"/>
    <property type="match status" value="1"/>
</dbReference>
<keyword evidence="4" id="KW-1185">Reference proteome</keyword>
<evidence type="ECO:0000313" key="3">
    <source>
        <dbReference type="EMBL" id="KAF3955450.1"/>
    </source>
</evidence>
<feature type="domain" description="ELMO" evidence="2">
    <location>
        <begin position="230"/>
        <end position="391"/>
    </location>
</feature>
<evidence type="ECO:0000256" key="1">
    <source>
        <dbReference type="SAM" id="MobiDB-lite"/>
    </source>
</evidence>